<proteinExistence type="inferred from homology"/>
<dbReference type="InterPro" id="IPR003166">
    <property type="entry name" value="TFIIE_bsu_DNA-bd"/>
</dbReference>
<accession>A0A504YCK7</accession>
<evidence type="ECO:0000256" key="6">
    <source>
        <dbReference type="ARBA" id="ARBA00025581"/>
    </source>
</evidence>
<evidence type="ECO:0000313" key="10">
    <source>
        <dbReference type="EMBL" id="TPP57979.1"/>
    </source>
</evidence>
<dbReference type="FunFam" id="1.10.10.10:FF:000177">
    <property type="entry name" value="Transcription initiation factor IIE subunit beta"/>
    <property type="match status" value="1"/>
</dbReference>
<comment type="subcellular location">
    <subcellularLocation>
        <location evidence="1 7">Nucleus</location>
    </subcellularLocation>
</comment>
<comment type="subunit">
    <text evidence="7">Tetramer of two alpha and two beta chains.</text>
</comment>
<dbReference type="STRING" id="46835.A0A504YCK7"/>
<dbReference type="GO" id="GO:0003743">
    <property type="term" value="F:translation initiation factor activity"/>
    <property type="evidence" value="ECO:0007669"/>
    <property type="project" value="UniProtKB-KW"/>
</dbReference>
<dbReference type="PIRSF" id="PIRSF016398">
    <property type="entry name" value="TFIIE-beta"/>
    <property type="match status" value="1"/>
</dbReference>
<name>A0A504YCK7_FASGI</name>
<dbReference type="GO" id="GO:0006367">
    <property type="term" value="P:transcription initiation at RNA polymerase II promoter"/>
    <property type="evidence" value="ECO:0007669"/>
    <property type="project" value="UniProtKB-UniRule"/>
</dbReference>
<keyword evidence="10" id="KW-0648">Protein biosynthesis</keyword>
<evidence type="ECO:0000259" key="9">
    <source>
        <dbReference type="PROSITE" id="PS51351"/>
    </source>
</evidence>
<dbReference type="GO" id="GO:0001097">
    <property type="term" value="F:TFIIH-class transcription factor complex binding"/>
    <property type="evidence" value="ECO:0007669"/>
    <property type="project" value="TreeGrafter"/>
</dbReference>
<dbReference type="CDD" id="cd07977">
    <property type="entry name" value="TFIIE_beta_winged_helix"/>
    <property type="match status" value="1"/>
</dbReference>
<keyword evidence="10" id="KW-0396">Initiation factor</keyword>
<keyword evidence="5 7" id="KW-0539">Nucleus</keyword>
<protein>
    <recommendedName>
        <fullName evidence="7">Transcription initiation factor IIE subunit beta</fullName>
    </recommendedName>
</protein>
<evidence type="ECO:0000256" key="4">
    <source>
        <dbReference type="ARBA" id="ARBA00023163"/>
    </source>
</evidence>
<comment type="function">
    <text evidence="6 7">Recruits TFIIH to the initiation complex and stimulates the RNA polymerase II C-terminal domain kinase and DNA-dependent ATPase activities of TFIIH. Both TFIIH and TFIIE are required for promoter clearance by RNA polymerase.</text>
</comment>
<evidence type="ECO:0000256" key="1">
    <source>
        <dbReference type="ARBA" id="ARBA00004123"/>
    </source>
</evidence>
<dbReference type="OrthoDB" id="5323195at2759"/>
<dbReference type="GO" id="GO:0003677">
    <property type="term" value="F:DNA binding"/>
    <property type="evidence" value="ECO:0007669"/>
    <property type="project" value="UniProtKB-UniRule"/>
</dbReference>
<dbReference type="Gene3D" id="1.10.10.10">
    <property type="entry name" value="Winged helix-like DNA-binding domain superfamily/Winged helix DNA-binding domain"/>
    <property type="match status" value="1"/>
</dbReference>
<evidence type="ECO:0000313" key="11">
    <source>
        <dbReference type="Proteomes" id="UP000316759"/>
    </source>
</evidence>
<evidence type="ECO:0000256" key="8">
    <source>
        <dbReference type="SAM" id="MobiDB-lite"/>
    </source>
</evidence>
<reference evidence="10 11" key="1">
    <citation type="submission" date="2019-04" db="EMBL/GenBank/DDBJ databases">
        <title>Annotation for the trematode Fasciola gigantica.</title>
        <authorList>
            <person name="Choi Y.-J."/>
        </authorList>
    </citation>
    <scope>NUCLEOTIDE SEQUENCE [LARGE SCALE GENOMIC DNA]</scope>
    <source>
        <strain evidence="10">Uganda_cow_1</strain>
    </source>
</reference>
<sequence>MILVRPQPKESLALFHLISDRQSCDRIALQGKFAVLSSVVKYMKQRHLERDTHPLTVDEILEEARLHDTPQSTIRWLEEEALPNNPKIRVTPDRKFVFKPRYDIRNRNDLYMLLKRHELKGLGGIYMDDIVESIADAGKLINSFGDHVIRIVTPHDKKTILFFNDNSFDLQVDEEFKQQWRGVSVEGVHETKIEEYLKRNGISSMSGDRKSFIPCSGEKPGQRKTAQKPVKLKDNEHVTDLIKDFSNKTQ</sequence>
<keyword evidence="2 7" id="KW-0805">Transcription regulation</keyword>
<dbReference type="InterPro" id="IPR036388">
    <property type="entry name" value="WH-like_DNA-bd_sf"/>
</dbReference>
<keyword evidence="3 7" id="KW-0238">DNA-binding</keyword>
<keyword evidence="11" id="KW-1185">Reference proteome</keyword>
<dbReference type="PANTHER" id="PTHR12716">
    <property type="entry name" value="TRANSCRIPTION INITIATION FACTOR IIE, BETA SUBUNIT"/>
    <property type="match status" value="1"/>
</dbReference>
<dbReference type="EMBL" id="SUNJ01012516">
    <property type="protein sequence ID" value="TPP57979.1"/>
    <property type="molecule type" value="Genomic_DNA"/>
</dbReference>
<feature type="domain" description="TFIIE beta" evidence="9">
    <location>
        <begin position="20"/>
        <end position="105"/>
    </location>
</feature>
<organism evidence="10 11">
    <name type="scientific">Fasciola gigantica</name>
    <name type="common">Giant liver fluke</name>
    <dbReference type="NCBI Taxonomy" id="46835"/>
    <lineage>
        <taxon>Eukaryota</taxon>
        <taxon>Metazoa</taxon>
        <taxon>Spiralia</taxon>
        <taxon>Lophotrochozoa</taxon>
        <taxon>Platyhelminthes</taxon>
        <taxon>Trematoda</taxon>
        <taxon>Digenea</taxon>
        <taxon>Plagiorchiida</taxon>
        <taxon>Echinostomata</taxon>
        <taxon>Echinostomatoidea</taxon>
        <taxon>Fasciolidae</taxon>
        <taxon>Fasciola</taxon>
    </lineage>
</organism>
<dbReference type="PROSITE" id="PS51351">
    <property type="entry name" value="TFIIE_BETA_C"/>
    <property type="match status" value="1"/>
</dbReference>
<dbReference type="Proteomes" id="UP000316759">
    <property type="component" value="Unassembled WGS sequence"/>
</dbReference>
<dbReference type="GO" id="GO:0005673">
    <property type="term" value="C:transcription factor TFIIE complex"/>
    <property type="evidence" value="ECO:0007669"/>
    <property type="project" value="UniProtKB-UniRule"/>
</dbReference>
<dbReference type="PANTHER" id="PTHR12716:SF8">
    <property type="entry name" value="TRANSCRIPTION INITIATION FACTOR IIE SUBUNIT BETA"/>
    <property type="match status" value="1"/>
</dbReference>
<dbReference type="SUPFAM" id="SSF46785">
    <property type="entry name" value="Winged helix' DNA-binding domain"/>
    <property type="match status" value="1"/>
</dbReference>
<dbReference type="InterPro" id="IPR016656">
    <property type="entry name" value="TFIIE-bsu"/>
</dbReference>
<evidence type="ECO:0000256" key="5">
    <source>
        <dbReference type="ARBA" id="ARBA00023242"/>
    </source>
</evidence>
<dbReference type="AlphaFoldDB" id="A0A504YCK7"/>
<keyword evidence="4 7" id="KW-0804">Transcription</keyword>
<gene>
    <name evidence="10" type="ORF">FGIG_10915</name>
</gene>
<dbReference type="InterPro" id="IPR036390">
    <property type="entry name" value="WH_DNA-bd_sf"/>
</dbReference>
<comment type="caution">
    <text evidence="10">The sequence shown here is derived from an EMBL/GenBank/DDBJ whole genome shotgun (WGS) entry which is preliminary data.</text>
</comment>
<dbReference type="Pfam" id="PF02186">
    <property type="entry name" value="TFIIE_beta"/>
    <property type="match status" value="1"/>
</dbReference>
<evidence type="ECO:0000256" key="7">
    <source>
        <dbReference type="PIRNR" id="PIRNR016398"/>
    </source>
</evidence>
<feature type="region of interest" description="Disordered" evidence="8">
    <location>
        <begin position="206"/>
        <end position="233"/>
    </location>
</feature>
<evidence type="ECO:0000256" key="3">
    <source>
        <dbReference type="ARBA" id="ARBA00023125"/>
    </source>
</evidence>
<evidence type="ECO:0000256" key="2">
    <source>
        <dbReference type="ARBA" id="ARBA00023015"/>
    </source>
</evidence>
<comment type="similarity">
    <text evidence="7">Belongs to the TFIIE beta subunit family.</text>
</comment>